<dbReference type="Gene3D" id="3.90.550.50">
    <property type="match status" value="1"/>
</dbReference>
<evidence type="ECO:0000313" key="7">
    <source>
        <dbReference type="EMBL" id="CAJ0591601.1"/>
    </source>
</evidence>
<sequence length="216" mass="25270">MRRSRNTAGRQVITTDIPYVTVFAGIPDTYANLFYKSHYAFYYIYEYISKEFEWYMKKSVFLEADDDTYIIVEHLKRYLSTLNPNKPYYLGHLRKRILKHGYNSGGAYILSKAALKLYNELAYQNKTKCPDAKNEDVGIGSMDIYPHDTRNSKGQNRFNSFTPSDIFHSTGTPLDRINYGEKKGYEAFASDLISFHHLTPDDMRLFDILLYRLDKP</sequence>
<name>A0AA36DQP9_CYLNA</name>
<dbReference type="EMBL" id="CATQJL010000001">
    <property type="protein sequence ID" value="CAJ0591601.1"/>
    <property type="molecule type" value="Genomic_DNA"/>
</dbReference>
<dbReference type="GO" id="GO:0016020">
    <property type="term" value="C:membrane"/>
    <property type="evidence" value="ECO:0007669"/>
    <property type="project" value="UniProtKB-SubCell"/>
</dbReference>
<keyword evidence="3" id="KW-0812">Transmembrane</keyword>
<organism evidence="7 8">
    <name type="scientific">Cylicocyclus nassatus</name>
    <name type="common">Nematode worm</name>
    <dbReference type="NCBI Taxonomy" id="53992"/>
    <lineage>
        <taxon>Eukaryota</taxon>
        <taxon>Metazoa</taxon>
        <taxon>Ecdysozoa</taxon>
        <taxon>Nematoda</taxon>
        <taxon>Chromadorea</taxon>
        <taxon>Rhabditida</taxon>
        <taxon>Rhabditina</taxon>
        <taxon>Rhabditomorpha</taxon>
        <taxon>Strongyloidea</taxon>
        <taxon>Strongylidae</taxon>
        <taxon>Cylicocyclus</taxon>
    </lineage>
</organism>
<dbReference type="PANTHER" id="PTHR23033:SF12">
    <property type="entry name" value="GLYCOPROTEIN-N-ACETYLGALACTOSAMINE 3-BETA-GALACTOSYLTRANSFERASE 1-RELATED"/>
    <property type="match status" value="1"/>
</dbReference>
<dbReference type="PANTHER" id="PTHR23033">
    <property type="entry name" value="BETA1,3-GALACTOSYLTRANSFERASE"/>
    <property type="match status" value="1"/>
</dbReference>
<keyword evidence="6" id="KW-0472">Membrane</keyword>
<comment type="subcellular location">
    <subcellularLocation>
        <location evidence="1">Membrane</location>
        <topology evidence="1">Single-pass type II membrane protein</topology>
    </subcellularLocation>
</comment>
<evidence type="ECO:0008006" key="9">
    <source>
        <dbReference type="Google" id="ProtNLM"/>
    </source>
</evidence>
<dbReference type="InterPro" id="IPR026050">
    <property type="entry name" value="C1GALT1/C1GALT1_chp1"/>
</dbReference>
<accession>A0AA36DQP9</accession>
<reference evidence="7" key="1">
    <citation type="submission" date="2023-07" db="EMBL/GenBank/DDBJ databases">
        <authorList>
            <consortium name="CYATHOMIX"/>
        </authorList>
    </citation>
    <scope>NUCLEOTIDE SEQUENCE</scope>
    <source>
        <strain evidence="7">N/A</strain>
    </source>
</reference>
<dbReference type="AlphaFoldDB" id="A0AA36DQP9"/>
<proteinExistence type="inferred from homology"/>
<dbReference type="GO" id="GO:0016263">
    <property type="term" value="F:glycoprotein-N-acetylgalactosamine 3-beta-galactosyltransferase activity"/>
    <property type="evidence" value="ECO:0007669"/>
    <property type="project" value="TreeGrafter"/>
</dbReference>
<evidence type="ECO:0000256" key="6">
    <source>
        <dbReference type="ARBA" id="ARBA00023136"/>
    </source>
</evidence>
<evidence type="ECO:0000256" key="3">
    <source>
        <dbReference type="ARBA" id="ARBA00022692"/>
    </source>
</evidence>
<evidence type="ECO:0000256" key="4">
    <source>
        <dbReference type="ARBA" id="ARBA00022968"/>
    </source>
</evidence>
<evidence type="ECO:0000256" key="5">
    <source>
        <dbReference type="ARBA" id="ARBA00022989"/>
    </source>
</evidence>
<evidence type="ECO:0000256" key="2">
    <source>
        <dbReference type="ARBA" id="ARBA00006462"/>
    </source>
</evidence>
<comment type="caution">
    <text evidence="7">The sequence shown here is derived from an EMBL/GenBank/DDBJ whole genome shotgun (WGS) entry which is preliminary data.</text>
</comment>
<dbReference type="Proteomes" id="UP001176961">
    <property type="component" value="Unassembled WGS sequence"/>
</dbReference>
<keyword evidence="8" id="KW-1185">Reference proteome</keyword>
<protein>
    <recommendedName>
        <fullName evidence="9">N-acetylgalactosaminide beta-1,3-galactosyltransferase</fullName>
    </recommendedName>
</protein>
<evidence type="ECO:0000256" key="1">
    <source>
        <dbReference type="ARBA" id="ARBA00004606"/>
    </source>
</evidence>
<keyword evidence="4" id="KW-0735">Signal-anchor</keyword>
<comment type="similarity">
    <text evidence="2">Belongs to the glycosyltransferase 31 family. Beta3-Gal-T subfamily.</text>
</comment>
<keyword evidence="5" id="KW-1133">Transmembrane helix</keyword>
<evidence type="ECO:0000313" key="8">
    <source>
        <dbReference type="Proteomes" id="UP001176961"/>
    </source>
</evidence>
<gene>
    <name evidence="7" type="ORF">CYNAS_LOCUS3584</name>
</gene>